<evidence type="ECO:0000256" key="2">
    <source>
        <dbReference type="SAM" id="Coils"/>
    </source>
</evidence>
<dbReference type="Pfam" id="PF02321">
    <property type="entry name" value="OEP"/>
    <property type="match status" value="2"/>
</dbReference>
<feature type="coiled-coil region" evidence="2">
    <location>
        <begin position="309"/>
        <end position="336"/>
    </location>
</feature>
<protein>
    <submittedName>
        <fullName evidence="3">Outer membrane efflux protein</fullName>
    </submittedName>
</protein>
<organism evidence="3 4">
    <name type="scientific">Candidatus Kaiserbacteria bacterium GW2011_GWA2_49_19</name>
    <dbReference type="NCBI Taxonomy" id="1618669"/>
    <lineage>
        <taxon>Bacteria</taxon>
        <taxon>Candidatus Kaiseribacteriota</taxon>
    </lineage>
</organism>
<sequence length="418" mass="47576">MLRKIVTLVLVCVMFFQGSFLYGSETASLDTLIQEAKEKNPEILAAKKRWEASLARIPQEKSLENPSLGLTFEKIPRGTLKLDQTMPEDRMLTVSQFLPLFGKLSLKGKIAVIESQMAAGEYKDKELEIINAVKNAYYDLWMNHQEIELSEHTLHLLTALAKVAESRYRVNAMTQEELLKINLEIAGGVNAIANLKLEQRTKQTKLNSLLVRDLENSLGVPELTEQIGFKDDISSLYTSTLQNKPELIILSKAIEKNKNARSLAKRSFFPDLMASVVQRGITSGSLGPWDLMLSFTVPFWFWTKERYMVKEAIANLEEAQAVYEAMKNKALSETKDMYTRIEIAKNKIQLYQDTQIPLLEASIQTSMNSFRSGQGDMMILLDSMRMFTETQMDYYRALADYHMNIADLERAVGVELEK</sequence>
<keyword evidence="2" id="KW-0175">Coiled coil</keyword>
<evidence type="ECO:0000313" key="3">
    <source>
        <dbReference type="EMBL" id="KKW08369.1"/>
    </source>
</evidence>
<comment type="caution">
    <text evidence="3">The sequence shown here is derived from an EMBL/GenBank/DDBJ whole genome shotgun (WGS) entry which is preliminary data.</text>
</comment>
<dbReference type="InterPro" id="IPR003423">
    <property type="entry name" value="OMP_efflux"/>
</dbReference>
<dbReference type="SUPFAM" id="SSF56954">
    <property type="entry name" value="Outer membrane efflux proteins (OEP)"/>
    <property type="match status" value="1"/>
</dbReference>
<evidence type="ECO:0000256" key="1">
    <source>
        <dbReference type="ARBA" id="ARBA00007613"/>
    </source>
</evidence>
<dbReference type="GO" id="GO:0015562">
    <property type="term" value="F:efflux transmembrane transporter activity"/>
    <property type="evidence" value="ECO:0007669"/>
    <property type="project" value="InterPro"/>
</dbReference>
<comment type="similarity">
    <text evidence="1">Belongs to the outer membrane factor (OMF) (TC 1.B.17) family.</text>
</comment>
<dbReference type="InterPro" id="IPR010131">
    <property type="entry name" value="MdtP/NodT-like"/>
</dbReference>
<name>A0A0G1YPT3_9BACT</name>
<dbReference type="PANTHER" id="PTHR30203:SF24">
    <property type="entry name" value="BLR4935 PROTEIN"/>
    <property type="match status" value="1"/>
</dbReference>
<dbReference type="Gene3D" id="1.20.1600.10">
    <property type="entry name" value="Outer membrane efflux proteins (OEP)"/>
    <property type="match status" value="1"/>
</dbReference>
<dbReference type="AlphaFoldDB" id="A0A0G1YPT3"/>
<reference evidence="3 4" key="1">
    <citation type="journal article" date="2015" name="Nature">
        <title>rRNA introns, odd ribosomes, and small enigmatic genomes across a large radiation of phyla.</title>
        <authorList>
            <person name="Brown C.T."/>
            <person name="Hug L.A."/>
            <person name="Thomas B.C."/>
            <person name="Sharon I."/>
            <person name="Castelle C.J."/>
            <person name="Singh A."/>
            <person name="Wilkins M.J."/>
            <person name="Williams K.H."/>
            <person name="Banfield J.F."/>
        </authorList>
    </citation>
    <scope>NUCLEOTIDE SEQUENCE [LARGE SCALE GENOMIC DNA]</scope>
</reference>
<evidence type="ECO:0000313" key="4">
    <source>
        <dbReference type="Proteomes" id="UP000033965"/>
    </source>
</evidence>
<dbReference type="EMBL" id="LCPZ01000011">
    <property type="protein sequence ID" value="KKW08369.1"/>
    <property type="molecule type" value="Genomic_DNA"/>
</dbReference>
<dbReference type="PANTHER" id="PTHR30203">
    <property type="entry name" value="OUTER MEMBRANE CATION EFFLUX PROTEIN"/>
    <property type="match status" value="1"/>
</dbReference>
<accession>A0A0G1YPT3</accession>
<gene>
    <name evidence="3" type="ORF">UY44_C0011G0005</name>
</gene>
<proteinExistence type="inferred from homology"/>
<dbReference type="Proteomes" id="UP000033965">
    <property type="component" value="Unassembled WGS sequence"/>
</dbReference>